<accession>A0A1H0JGX2</accession>
<feature type="transmembrane region" description="Helical" evidence="2">
    <location>
        <begin position="279"/>
        <end position="302"/>
    </location>
</feature>
<evidence type="ECO:0000313" key="5">
    <source>
        <dbReference type="Proteomes" id="UP000199460"/>
    </source>
</evidence>
<dbReference type="RefSeq" id="WP_090425669.1">
    <property type="nucleotide sequence ID" value="NZ_FNJJ01000001.1"/>
</dbReference>
<dbReference type="EMBL" id="FNJJ01000001">
    <property type="protein sequence ID" value="SDO42611.1"/>
    <property type="molecule type" value="Genomic_DNA"/>
</dbReference>
<reference evidence="5" key="1">
    <citation type="submission" date="2016-10" db="EMBL/GenBank/DDBJ databases">
        <authorList>
            <person name="Varghese N."/>
            <person name="Submissions S."/>
        </authorList>
    </citation>
    <scope>NUCLEOTIDE SEQUENCE [LARGE SCALE GENOMIC DNA]</scope>
    <source>
        <strain evidence="5">JCM 18416</strain>
    </source>
</reference>
<sequence>MSIKDSILAAALVAVLPFTCVAQATPETEPDVAAVSEEVTEGDDSAQYISPEEFVASLEFKTGRVVLGNDLATLNLPDSLVFLDGENAQRLLVDAWGNPPDDVPPLGMILPAGVSPLAEESWGVTVEYEDSGYVSDEDAADIDYGDMLKDMQADMREANTWREENGYEPVQLVGWAAAPRYDAEGKKLHWAKELKFGDSEANTLNYNIRVLGRRGVLVLNFVANMDQLAEIEASVPAVLAATEFNPGQRYAEFDPDLDTVAAYGLGALVAGKVAAKTGLLAMLLVLLKKFWFIPVVVIGWLFKRIGLSRKDTASEEASAPAAPVAAPAEAKVEEPVQAPAQTVMDLNKPDDAGKR</sequence>
<protein>
    <submittedName>
        <fullName evidence="4">Uncharacterized membrane-anchored protein</fullName>
    </submittedName>
</protein>
<keyword evidence="2" id="KW-0812">Transmembrane</keyword>
<dbReference type="GeneID" id="300929788"/>
<feature type="chain" id="PRO_5011696170" evidence="3">
    <location>
        <begin position="25"/>
        <end position="355"/>
    </location>
</feature>
<evidence type="ECO:0000256" key="1">
    <source>
        <dbReference type="SAM" id="MobiDB-lite"/>
    </source>
</evidence>
<feature type="compositionally biased region" description="Low complexity" evidence="1">
    <location>
        <begin position="316"/>
        <end position="340"/>
    </location>
</feature>
<gene>
    <name evidence="4" type="ORF">SAMN05216213_10122</name>
</gene>
<keyword evidence="2" id="KW-0472">Membrane</keyword>
<name>A0A1H0JGX2_9GAMM</name>
<dbReference type="AlphaFoldDB" id="A0A1H0JGX2"/>
<feature type="region of interest" description="Disordered" evidence="1">
    <location>
        <begin position="316"/>
        <end position="355"/>
    </location>
</feature>
<dbReference type="InterPro" id="IPR018682">
    <property type="entry name" value="DUF2167_membr"/>
</dbReference>
<dbReference type="Proteomes" id="UP000199460">
    <property type="component" value="Unassembled WGS sequence"/>
</dbReference>
<evidence type="ECO:0000256" key="3">
    <source>
        <dbReference type="SAM" id="SignalP"/>
    </source>
</evidence>
<evidence type="ECO:0000313" key="4">
    <source>
        <dbReference type="EMBL" id="SDO42611.1"/>
    </source>
</evidence>
<feature type="signal peptide" evidence="3">
    <location>
        <begin position="1"/>
        <end position="24"/>
    </location>
</feature>
<organism evidence="4 5">
    <name type="scientific">Ectopseudomonas guguanensis</name>
    <dbReference type="NCBI Taxonomy" id="1198456"/>
    <lineage>
        <taxon>Bacteria</taxon>
        <taxon>Pseudomonadati</taxon>
        <taxon>Pseudomonadota</taxon>
        <taxon>Gammaproteobacteria</taxon>
        <taxon>Pseudomonadales</taxon>
        <taxon>Pseudomonadaceae</taxon>
        <taxon>Ectopseudomonas</taxon>
    </lineage>
</organism>
<keyword evidence="2" id="KW-1133">Transmembrane helix</keyword>
<evidence type="ECO:0000256" key="2">
    <source>
        <dbReference type="SAM" id="Phobius"/>
    </source>
</evidence>
<proteinExistence type="predicted"/>
<keyword evidence="5" id="KW-1185">Reference proteome</keyword>
<dbReference type="OrthoDB" id="196355at2"/>
<keyword evidence="3" id="KW-0732">Signal</keyword>
<dbReference type="Pfam" id="PF09935">
    <property type="entry name" value="DUF2167"/>
    <property type="match status" value="1"/>
</dbReference>